<reference evidence="1 2" key="1">
    <citation type="submission" date="2019-01" db="EMBL/GenBank/DDBJ databases">
        <authorList>
            <person name="Sayadi A."/>
        </authorList>
    </citation>
    <scope>NUCLEOTIDE SEQUENCE [LARGE SCALE GENOMIC DNA]</scope>
</reference>
<protein>
    <submittedName>
        <fullName evidence="1">Uncharacterized protein</fullName>
    </submittedName>
</protein>
<dbReference type="AlphaFoldDB" id="A0A653DER7"/>
<dbReference type="EMBL" id="CAACVG010011729">
    <property type="protein sequence ID" value="VEN58699.1"/>
    <property type="molecule type" value="Genomic_DNA"/>
</dbReference>
<accession>A0A653DER7</accession>
<evidence type="ECO:0000313" key="1">
    <source>
        <dbReference type="EMBL" id="VEN58699.1"/>
    </source>
</evidence>
<dbReference type="Proteomes" id="UP000410492">
    <property type="component" value="Unassembled WGS sequence"/>
</dbReference>
<gene>
    <name evidence="1" type="ORF">CALMAC_LOCUS16992</name>
</gene>
<dbReference type="OrthoDB" id="6745034at2759"/>
<name>A0A653DER7_CALMS</name>
<organism evidence="1 2">
    <name type="scientific">Callosobruchus maculatus</name>
    <name type="common">Southern cowpea weevil</name>
    <name type="synonym">Pulse bruchid</name>
    <dbReference type="NCBI Taxonomy" id="64391"/>
    <lineage>
        <taxon>Eukaryota</taxon>
        <taxon>Metazoa</taxon>
        <taxon>Ecdysozoa</taxon>
        <taxon>Arthropoda</taxon>
        <taxon>Hexapoda</taxon>
        <taxon>Insecta</taxon>
        <taxon>Pterygota</taxon>
        <taxon>Neoptera</taxon>
        <taxon>Endopterygota</taxon>
        <taxon>Coleoptera</taxon>
        <taxon>Polyphaga</taxon>
        <taxon>Cucujiformia</taxon>
        <taxon>Chrysomeloidea</taxon>
        <taxon>Chrysomelidae</taxon>
        <taxon>Bruchinae</taxon>
        <taxon>Bruchini</taxon>
        <taxon>Callosobruchus</taxon>
    </lineage>
</organism>
<sequence>MDHSGHWATVARCSLCGTTPESAPLFQCSFQHPYCYDCITELKRKYKGSIRGGATCAICKLSGVFQPSTINNGFLKKIKARPGIGRVCRYSTTPVSVTNGASKIKPRENKGTTTNEEHKEVSVESLFHLPPDQISKLIFKNGYGAGKGEGEVSELSKRLVLTHSLHSIKSSQIRVPILCPHKPCGKMVSSAKITPSSFVSHFKYEHAHIPKYNIERGRELCIPFDASNIEHGCNVCLAMINVYEINRIDVKKSLSTQSVIKTCSKFNQQIPIDSFWLMVSGSEETRPHYSYAFCWLFNTSDECYQCTIELSSLYDSMAFSSYCDVNTSPHNRNFSDIDESLNCLIVTRESLGALLREGAMLNLRIVVH</sequence>
<evidence type="ECO:0000313" key="2">
    <source>
        <dbReference type="Proteomes" id="UP000410492"/>
    </source>
</evidence>
<proteinExistence type="predicted"/>
<keyword evidence="2" id="KW-1185">Reference proteome</keyword>